<proteinExistence type="predicted"/>
<organism evidence="1 2">
    <name type="scientific">Massilia antarctica</name>
    <dbReference type="NCBI Taxonomy" id="2765360"/>
    <lineage>
        <taxon>Bacteria</taxon>
        <taxon>Pseudomonadati</taxon>
        <taxon>Pseudomonadota</taxon>
        <taxon>Betaproteobacteria</taxon>
        <taxon>Burkholderiales</taxon>
        <taxon>Oxalobacteraceae</taxon>
        <taxon>Telluria group</taxon>
        <taxon>Massilia</taxon>
    </lineage>
</organism>
<protein>
    <recommendedName>
        <fullName evidence="3">DUF4304 domain-containing protein</fullName>
    </recommendedName>
</protein>
<sequence>MAKAGPSQAVLDQLVPIMVEKGYKYRKKNHSFLRHAGPASQDFMVDFDGRGGFVSVSGSYWVRFDKLDALSKKLTGTGIADVAGGGFAQTGVVPRKYDIYDSAYASLTPKQKGAVDPALVHPQERVDAAVRFIVDTHERYVVPLFERLNSYRALADFLLEGFRGGAVLMPHVPHAIPMALLLAAALGDDPSEILSYADKCAPIYTGRDIRASVSALQNAISQARPEDLLLQ</sequence>
<reference evidence="1 2" key="1">
    <citation type="submission" date="2020-11" db="EMBL/GenBank/DDBJ databases">
        <authorList>
            <person name="Sun Q."/>
        </authorList>
    </citation>
    <scope>NUCLEOTIDE SEQUENCE [LARGE SCALE GENOMIC DNA]</scope>
    <source>
        <strain evidence="1 2">P8398</strain>
    </source>
</reference>
<name>A0AA49A7F4_9BURK</name>
<evidence type="ECO:0000313" key="2">
    <source>
        <dbReference type="Proteomes" id="UP000662888"/>
    </source>
</evidence>
<evidence type="ECO:0000313" key="1">
    <source>
        <dbReference type="EMBL" id="QPI49353.1"/>
    </source>
</evidence>
<gene>
    <name evidence="1" type="ORF">IV454_28560</name>
</gene>
<dbReference type="Proteomes" id="UP000662888">
    <property type="component" value="Chromosome"/>
</dbReference>
<keyword evidence="2" id="KW-1185">Reference proteome</keyword>
<dbReference type="EMBL" id="CP065053">
    <property type="protein sequence ID" value="QPI49353.1"/>
    <property type="molecule type" value="Genomic_DNA"/>
</dbReference>
<dbReference type="RefSeq" id="WP_206088908.1">
    <property type="nucleotide sequence ID" value="NZ_CP065053.1"/>
</dbReference>
<evidence type="ECO:0008006" key="3">
    <source>
        <dbReference type="Google" id="ProtNLM"/>
    </source>
</evidence>
<accession>A0AA49A7F4</accession>